<dbReference type="AlphaFoldDB" id="A0A5B7J5Q2"/>
<name>A0A5B7J5Q2_PORTR</name>
<evidence type="ECO:0000313" key="1">
    <source>
        <dbReference type="EMBL" id="MPC88268.1"/>
    </source>
</evidence>
<proteinExistence type="predicted"/>
<sequence length="130" mass="14901">MSGNKLSYHLRRVARTATPHCNTLSPAFGSVRHQHRGCLPWRPKRRTVSTVCFKEADWQLRASDEYEQTTGCGGNYTTKLKRLAVDLPVKVKYWTKRWFSNVLLQASLGSLLDQLDGREMWCSGCRWLAG</sequence>
<organism evidence="1 2">
    <name type="scientific">Portunus trituberculatus</name>
    <name type="common">Swimming crab</name>
    <name type="synonym">Neptunus trituberculatus</name>
    <dbReference type="NCBI Taxonomy" id="210409"/>
    <lineage>
        <taxon>Eukaryota</taxon>
        <taxon>Metazoa</taxon>
        <taxon>Ecdysozoa</taxon>
        <taxon>Arthropoda</taxon>
        <taxon>Crustacea</taxon>
        <taxon>Multicrustacea</taxon>
        <taxon>Malacostraca</taxon>
        <taxon>Eumalacostraca</taxon>
        <taxon>Eucarida</taxon>
        <taxon>Decapoda</taxon>
        <taxon>Pleocyemata</taxon>
        <taxon>Brachyura</taxon>
        <taxon>Eubrachyura</taxon>
        <taxon>Portunoidea</taxon>
        <taxon>Portunidae</taxon>
        <taxon>Portuninae</taxon>
        <taxon>Portunus</taxon>
    </lineage>
</organism>
<keyword evidence="2" id="KW-1185">Reference proteome</keyword>
<dbReference type="EMBL" id="VSRR010077258">
    <property type="protein sequence ID" value="MPC88268.1"/>
    <property type="molecule type" value="Genomic_DNA"/>
</dbReference>
<accession>A0A5B7J5Q2</accession>
<comment type="caution">
    <text evidence="1">The sequence shown here is derived from an EMBL/GenBank/DDBJ whole genome shotgun (WGS) entry which is preliminary data.</text>
</comment>
<evidence type="ECO:0000313" key="2">
    <source>
        <dbReference type="Proteomes" id="UP000324222"/>
    </source>
</evidence>
<dbReference type="Proteomes" id="UP000324222">
    <property type="component" value="Unassembled WGS sequence"/>
</dbReference>
<reference evidence="1 2" key="1">
    <citation type="submission" date="2019-05" db="EMBL/GenBank/DDBJ databases">
        <title>Another draft genome of Portunus trituberculatus and its Hox gene families provides insights of decapod evolution.</title>
        <authorList>
            <person name="Jeong J.-H."/>
            <person name="Song I."/>
            <person name="Kim S."/>
            <person name="Choi T."/>
            <person name="Kim D."/>
            <person name="Ryu S."/>
            <person name="Kim W."/>
        </authorList>
    </citation>
    <scope>NUCLEOTIDE SEQUENCE [LARGE SCALE GENOMIC DNA]</scope>
    <source>
        <tissue evidence="1">Muscle</tissue>
    </source>
</reference>
<protein>
    <submittedName>
        <fullName evidence="1">Uncharacterized protein</fullName>
    </submittedName>
</protein>
<gene>
    <name evidence="1" type="ORF">E2C01_083168</name>
</gene>